<protein>
    <submittedName>
        <fullName evidence="2">Uncharacterized protein</fullName>
    </submittedName>
</protein>
<dbReference type="PANTHER" id="PTHR33975">
    <property type="entry name" value="MYELIN-ASSOCIATED OLIGODENDROCYTE BASIC PROTEIN"/>
    <property type="match status" value="1"/>
</dbReference>
<dbReference type="AlphaFoldDB" id="A0A9Q0H2Y8"/>
<gene>
    <name evidence="2" type="ORF">NE237_014106</name>
</gene>
<evidence type="ECO:0000313" key="3">
    <source>
        <dbReference type="Proteomes" id="UP001141806"/>
    </source>
</evidence>
<dbReference type="Proteomes" id="UP001141806">
    <property type="component" value="Unassembled WGS sequence"/>
</dbReference>
<dbReference type="OrthoDB" id="542507at2759"/>
<reference evidence="2" key="1">
    <citation type="journal article" date="2023" name="Plant J.">
        <title>The genome of the king protea, Protea cynaroides.</title>
        <authorList>
            <person name="Chang J."/>
            <person name="Duong T.A."/>
            <person name="Schoeman C."/>
            <person name="Ma X."/>
            <person name="Roodt D."/>
            <person name="Barker N."/>
            <person name="Li Z."/>
            <person name="Van de Peer Y."/>
            <person name="Mizrachi E."/>
        </authorList>
    </citation>
    <scope>NUCLEOTIDE SEQUENCE</scope>
    <source>
        <tissue evidence="2">Young leaves</tissue>
    </source>
</reference>
<dbReference type="Pfam" id="PF07466">
    <property type="entry name" value="DUF1517"/>
    <property type="match status" value="1"/>
</dbReference>
<keyword evidence="1" id="KW-0812">Transmembrane</keyword>
<comment type="caution">
    <text evidence="2">The sequence shown here is derived from an EMBL/GenBank/DDBJ whole genome shotgun (WGS) entry which is preliminary data.</text>
</comment>
<dbReference type="EMBL" id="JAMYWD010000011">
    <property type="protein sequence ID" value="KAJ4957323.1"/>
    <property type="molecule type" value="Genomic_DNA"/>
</dbReference>
<dbReference type="PANTHER" id="PTHR33975:SF2">
    <property type="entry name" value="MYELIN-ASSOCIATED OLIGODENDROCYTE BASIC PROTEIN"/>
    <property type="match status" value="1"/>
</dbReference>
<organism evidence="2 3">
    <name type="scientific">Protea cynaroides</name>
    <dbReference type="NCBI Taxonomy" id="273540"/>
    <lineage>
        <taxon>Eukaryota</taxon>
        <taxon>Viridiplantae</taxon>
        <taxon>Streptophyta</taxon>
        <taxon>Embryophyta</taxon>
        <taxon>Tracheophyta</taxon>
        <taxon>Spermatophyta</taxon>
        <taxon>Magnoliopsida</taxon>
        <taxon>Proteales</taxon>
        <taxon>Proteaceae</taxon>
        <taxon>Protea</taxon>
    </lineage>
</organism>
<accession>A0A9Q0H2Y8</accession>
<dbReference type="InterPro" id="IPR053023">
    <property type="entry name" value="FLAP_modulator"/>
</dbReference>
<evidence type="ECO:0000313" key="2">
    <source>
        <dbReference type="EMBL" id="KAJ4957323.1"/>
    </source>
</evidence>
<sequence>MLLSGWTWLVYYVWKNRLLVLLMSPLIILYDQPQKSTTEMSKKRCLASESYFVGSPPTLFPSFFALFCFTLFLIQYPHFLITRLVAVDGFHKLPIIIGSADLKEALQKLGSISFSKTQVVEVLWTPQKENDTLLEPKTS</sequence>
<feature type="transmembrane region" description="Helical" evidence="1">
    <location>
        <begin position="12"/>
        <end position="30"/>
    </location>
</feature>
<keyword evidence="1" id="KW-0472">Membrane</keyword>
<dbReference type="GO" id="GO:0009507">
    <property type="term" value="C:chloroplast"/>
    <property type="evidence" value="ECO:0007669"/>
    <property type="project" value="TreeGrafter"/>
</dbReference>
<keyword evidence="1" id="KW-1133">Transmembrane helix</keyword>
<feature type="transmembrane region" description="Helical" evidence="1">
    <location>
        <begin position="51"/>
        <end position="74"/>
    </location>
</feature>
<evidence type="ECO:0000256" key="1">
    <source>
        <dbReference type="SAM" id="Phobius"/>
    </source>
</evidence>
<keyword evidence="3" id="KW-1185">Reference proteome</keyword>
<dbReference type="InterPro" id="IPR010903">
    <property type="entry name" value="DUF1517"/>
</dbReference>
<name>A0A9Q0H2Y8_9MAGN</name>
<proteinExistence type="predicted"/>